<evidence type="ECO:0000313" key="2">
    <source>
        <dbReference type="EMBL" id="CAB4132542.1"/>
    </source>
</evidence>
<dbReference type="EMBL" id="LR796260">
    <property type="protein sequence ID" value="CAB4132542.1"/>
    <property type="molecule type" value="Genomic_DNA"/>
</dbReference>
<sequence>MSKNINQVFVANPITSNASTDLMYFGQSPYGATDDAAMTYANFSAQFGTPYTASALTATPDTNVTITLGGTPATALLHASSITLGWTGSLAVGRGGLGITTTPSNGQIPIGNGTNYIAAAITAGTNIGVTNGAGTITINTIGAASFSWNDVSTGTQALAINQGYITDNGASLVTYTLPTVAAIGSIIEIAGKSSGGFTISYTTGQAIHVGNQTTTATTGSLSSTNQYDYVKLLCITANTTFSVIGGVGNFTIV</sequence>
<organism evidence="1">
    <name type="scientific">uncultured Caudovirales phage</name>
    <dbReference type="NCBI Taxonomy" id="2100421"/>
    <lineage>
        <taxon>Viruses</taxon>
        <taxon>Duplodnaviria</taxon>
        <taxon>Heunggongvirae</taxon>
        <taxon>Uroviricota</taxon>
        <taxon>Caudoviricetes</taxon>
        <taxon>Peduoviridae</taxon>
        <taxon>Maltschvirus</taxon>
        <taxon>Maltschvirus maltsch</taxon>
    </lineage>
</organism>
<name>A0A6J5L3D1_9CAUD</name>
<accession>A0A6J5L3D1</accession>
<evidence type="ECO:0000313" key="1">
    <source>
        <dbReference type="EMBL" id="CAB4127040.1"/>
    </source>
</evidence>
<dbReference type="EMBL" id="LR798228">
    <property type="protein sequence ID" value="CAB5207270.1"/>
    <property type="molecule type" value="Genomic_DNA"/>
</dbReference>
<dbReference type="EMBL" id="LR796198">
    <property type="protein sequence ID" value="CAB4127040.1"/>
    <property type="molecule type" value="Genomic_DNA"/>
</dbReference>
<gene>
    <name evidence="3" type="ORF">UFOVP1363_11</name>
    <name evidence="4" type="ORF">UFOVP179_45</name>
    <name evidence="2" type="ORF">UFOVP260_34</name>
    <name evidence="1" type="ORF">UFOVP85_28</name>
</gene>
<evidence type="ECO:0000313" key="4">
    <source>
        <dbReference type="EMBL" id="CAB5207270.1"/>
    </source>
</evidence>
<evidence type="ECO:0000313" key="3">
    <source>
        <dbReference type="EMBL" id="CAB4202445.1"/>
    </source>
</evidence>
<protein>
    <submittedName>
        <fullName evidence="1">Uncharacterized protein</fullName>
    </submittedName>
</protein>
<proteinExistence type="predicted"/>
<dbReference type="EMBL" id="LR797327">
    <property type="protein sequence ID" value="CAB4202445.1"/>
    <property type="molecule type" value="Genomic_DNA"/>
</dbReference>
<reference evidence="1" key="1">
    <citation type="submission" date="2020-04" db="EMBL/GenBank/DDBJ databases">
        <authorList>
            <person name="Chiriac C."/>
            <person name="Salcher M."/>
            <person name="Ghai R."/>
            <person name="Kavagutti S V."/>
        </authorList>
    </citation>
    <scope>NUCLEOTIDE SEQUENCE</scope>
</reference>